<keyword evidence="3" id="KW-1185">Reference proteome</keyword>
<keyword evidence="1" id="KW-0472">Membrane</keyword>
<accession>A0A7G3G9M2</accession>
<dbReference type="Proteomes" id="UP000515917">
    <property type="component" value="Chromosome"/>
</dbReference>
<feature type="transmembrane region" description="Helical" evidence="1">
    <location>
        <begin position="181"/>
        <end position="200"/>
    </location>
</feature>
<dbReference type="RefSeq" id="WP_130106345.1">
    <property type="nucleotide sequence ID" value="NZ_CP025781.1"/>
</dbReference>
<dbReference type="AlphaFoldDB" id="A0A7G3G9M2"/>
<proteinExistence type="predicted"/>
<feature type="transmembrane region" description="Helical" evidence="1">
    <location>
        <begin position="80"/>
        <end position="99"/>
    </location>
</feature>
<organism evidence="2 3">
    <name type="scientific">Iodobacter fluviatilis</name>
    <dbReference type="NCBI Taxonomy" id="537"/>
    <lineage>
        <taxon>Bacteria</taxon>
        <taxon>Pseudomonadati</taxon>
        <taxon>Pseudomonadota</taxon>
        <taxon>Betaproteobacteria</taxon>
        <taxon>Neisseriales</taxon>
        <taxon>Chitinibacteraceae</taxon>
        <taxon>Iodobacter</taxon>
    </lineage>
</organism>
<reference evidence="2 3" key="1">
    <citation type="submission" date="2018-01" db="EMBL/GenBank/DDBJ databases">
        <title>Genome sequence of Iodobacter sp. strain PCH194 isolated from Indian Trans-Himalaya.</title>
        <authorList>
            <person name="Kumar V."/>
            <person name="Thakur V."/>
            <person name="Kumar S."/>
            <person name="Singh D."/>
        </authorList>
    </citation>
    <scope>NUCLEOTIDE SEQUENCE [LARGE SCALE GENOMIC DNA]</scope>
    <source>
        <strain evidence="2 3">PCH194</strain>
    </source>
</reference>
<feature type="transmembrane region" description="Helical" evidence="1">
    <location>
        <begin position="39"/>
        <end position="60"/>
    </location>
</feature>
<sequence>MQQSSAGRSLNEAKFNNLCSHYKDSSEIHFATIKQRDTLFYLLLAILSLFIVHSAYTDFFNKVVSELFKKNTYTELNEKVDLISTFLWLFVFGVSAKYFQTAGIIEKQYGYLHALEEQLEKFYRNTVIFTREGKFYLNKYPVLSKWMWFLYTIAFPLMILMCICFKAYTEISVVKLAGATIYINMVFGILVFITTVIYMFSLHFKK</sequence>
<dbReference type="EMBL" id="CP025781">
    <property type="protein sequence ID" value="QBC43773.1"/>
    <property type="molecule type" value="Genomic_DNA"/>
</dbReference>
<gene>
    <name evidence="2" type="ORF">C1H71_09575</name>
</gene>
<feature type="transmembrane region" description="Helical" evidence="1">
    <location>
        <begin position="148"/>
        <end position="169"/>
    </location>
</feature>
<evidence type="ECO:0000256" key="1">
    <source>
        <dbReference type="SAM" id="Phobius"/>
    </source>
</evidence>
<evidence type="ECO:0000313" key="3">
    <source>
        <dbReference type="Proteomes" id="UP000515917"/>
    </source>
</evidence>
<evidence type="ECO:0000313" key="2">
    <source>
        <dbReference type="EMBL" id="QBC43773.1"/>
    </source>
</evidence>
<protein>
    <submittedName>
        <fullName evidence="2">Uncharacterized protein</fullName>
    </submittedName>
</protein>
<dbReference type="KEGG" id="ifl:C1H71_09575"/>
<name>A0A7G3G9M2_9NEIS</name>
<keyword evidence="1" id="KW-0812">Transmembrane</keyword>
<keyword evidence="1" id="KW-1133">Transmembrane helix</keyword>